<feature type="transmembrane region" description="Helical" evidence="1">
    <location>
        <begin position="6"/>
        <end position="24"/>
    </location>
</feature>
<protein>
    <submittedName>
        <fullName evidence="2">Uncharacterized protein</fullName>
    </submittedName>
</protein>
<organism evidence="2 3">
    <name type="scientific">Alloiococcus otitis ATCC 51267</name>
    <dbReference type="NCBI Taxonomy" id="883081"/>
    <lineage>
        <taxon>Bacteria</taxon>
        <taxon>Bacillati</taxon>
        <taxon>Bacillota</taxon>
        <taxon>Bacilli</taxon>
        <taxon>Lactobacillales</taxon>
        <taxon>Carnobacteriaceae</taxon>
        <taxon>Alloiococcus</taxon>
    </lineage>
</organism>
<dbReference type="AlphaFoldDB" id="K9E9V3"/>
<dbReference type="Proteomes" id="UP000009875">
    <property type="component" value="Unassembled WGS sequence"/>
</dbReference>
<dbReference type="HOGENOM" id="CLU_1755003_0_0_9"/>
<gene>
    <name evidence="2" type="ORF">HMPREF9698_00469</name>
</gene>
<name>K9E9V3_9LACT</name>
<evidence type="ECO:0000313" key="3">
    <source>
        <dbReference type="Proteomes" id="UP000009875"/>
    </source>
</evidence>
<evidence type="ECO:0000313" key="2">
    <source>
        <dbReference type="EMBL" id="EKU93989.1"/>
    </source>
</evidence>
<comment type="caution">
    <text evidence="2">The sequence shown here is derived from an EMBL/GenBank/DDBJ whole genome shotgun (WGS) entry which is preliminary data.</text>
</comment>
<keyword evidence="1" id="KW-0472">Membrane</keyword>
<feature type="transmembrane region" description="Helical" evidence="1">
    <location>
        <begin position="60"/>
        <end position="79"/>
    </location>
</feature>
<dbReference type="RefSeq" id="WP_003776965.1">
    <property type="nucleotide sequence ID" value="NZ_JH992957.1"/>
</dbReference>
<accession>K9E9V3</accession>
<keyword evidence="3" id="KW-1185">Reference proteome</keyword>
<proteinExistence type="predicted"/>
<reference evidence="2 3" key="1">
    <citation type="submission" date="2012-09" db="EMBL/GenBank/DDBJ databases">
        <title>The Genome Sequence of Alloiococcus otitis ATCC 51267.</title>
        <authorList>
            <consortium name="The Broad Institute Genome Sequencing Platform"/>
            <person name="Earl A."/>
            <person name="Ward D."/>
            <person name="Feldgarden M."/>
            <person name="Gevers D."/>
            <person name="Huys G."/>
            <person name="Walker B."/>
            <person name="Young S.K."/>
            <person name="Zeng Q."/>
            <person name="Gargeya S."/>
            <person name="Fitzgerald M."/>
            <person name="Haas B."/>
            <person name="Abouelleil A."/>
            <person name="Alvarado L."/>
            <person name="Arachchi H.M."/>
            <person name="Berlin A.M."/>
            <person name="Chapman S.B."/>
            <person name="Goldberg J."/>
            <person name="Griggs A."/>
            <person name="Gujja S."/>
            <person name="Hansen M."/>
            <person name="Howarth C."/>
            <person name="Imamovic A."/>
            <person name="Larimer J."/>
            <person name="McCowen C."/>
            <person name="Montmayeur A."/>
            <person name="Murphy C."/>
            <person name="Neiman D."/>
            <person name="Pearson M."/>
            <person name="Priest M."/>
            <person name="Roberts A."/>
            <person name="Saif S."/>
            <person name="Shea T."/>
            <person name="Sisk P."/>
            <person name="Sykes S."/>
            <person name="Wortman J."/>
            <person name="Nusbaum C."/>
            <person name="Birren B."/>
        </authorList>
    </citation>
    <scope>NUCLEOTIDE SEQUENCE [LARGE SCALE GENOMIC DNA]</scope>
    <source>
        <strain evidence="2 3">ATCC 51267</strain>
    </source>
</reference>
<dbReference type="STRING" id="883081.HMPREF9698_00469"/>
<dbReference type="EMBL" id="AGXA01000007">
    <property type="protein sequence ID" value="EKU93989.1"/>
    <property type="molecule type" value="Genomic_DNA"/>
</dbReference>
<feature type="transmembrane region" description="Helical" evidence="1">
    <location>
        <begin position="85"/>
        <end position="106"/>
    </location>
</feature>
<evidence type="ECO:0000256" key="1">
    <source>
        <dbReference type="SAM" id="Phobius"/>
    </source>
</evidence>
<keyword evidence="1" id="KW-0812">Transmembrane</keyword>
<keyword evidence="1" id="KW-1133">Transmembrane helix</keyword>
<sequence length="148" mass="16689">MLEFIIILLILLGVFQGATTAFSLKDDQKKQAQDIKEVTESLKFMGMTQLEDQKKLAMRFFKISTAYTLLFSIPALWFLWFQSSILGILASGLLLVLDLVKIFGQYREIKRAKSLQTILTTPLASKVLHFVRIVVKAVVIALLLGKVV</sequence>